<keyword evidence="1" id="KW-0663">Pyridoxal phosphate</keyword>
<name>A0A193LCS3_9GAMM</name>
<dbReference type="PANTHER" id="PTHR43586">
    <property type="entry name" value="CYSTEINE DESULFURASE"/>
    <property type="match status" value="1"/>
</dbReference>
<dbReference type="NCBIfam" id="TIGR01976">
    <property type="entry name" value="am_tr_V_VC1184"/>
    <property type="match status" value="1"/>
</dbReference>
<dbReference type="Gene3D" id="3.40.640.10">
    <property type="entry name" value="Type I PLP-dependent aspartate aminotransferase-like (Major domain)"/>
    <property type="match status" value="1"/>
</dbReference>
<evidence type="ECO:0000259" key="2">
    <source>
        <dbReference type="Pfam" id="PF00266"/>
    </source>
</evidence>
<dbReference type="AlphaFoldDB" id="A0A193LCS3"/>
<proteinExistence type="predicted"/>
<sequence>MPYKLSAIRSQFPALDISDNGRQRIYFDNPAGTQVPQIVIDRISECLIESNANLGGFFETSQRADAVVDDAHQAMADLLNAASPDEIVFGQNMTTLTLHMSRSIGRQLKAGDEIILSRMDHDANVAPWLLLAEDLDLVVKWMPFNTETFEFDLAEFDKLLSARTRLVCVGGASNLIGTINDIKTISQKAREAGAWSFIDAVQLVPHVAVDVQDLGCDFLACSAYKFFGPHQGVLWGRRELLESLVPYKVRPAPAGIPGCFETGTQSHEGMAGTAAAVDYFAWIGESMAKNFMASNKRYQGRCRAVHAALDYLFDYERSLASHLIRGLRQLSGVRVLGISDDNAMERRVPTVSFVAAGTESAAIAEQLAQRGIFVWSGHNYAVEAARVLGIYDTGGAVRIGPVHYNSVDEADTLLNALNDILPRASAA</sequence>
<dbReference type="KEGG" id="woc:BA177_02550"/>
<dbReference type="InterPro" id="IPR015421">
    <property type="entry name" value="PyrdxlP-dep_Trfase_major"/>
</dbReference>
<accession>A0A193LCS3</accession>
<gene>
    <name evidence="3" type="ORF">BA177_02550</name>
</gene>
<reference evidence="3 4" key="1">
    <citation type="submission" date="2016-06" db="EMBL/GenBank/DDBJ databases">
        <title>Complete genome sequence of a deep-branching marine Gamma Proteobacterium Woeseia oceani type strain XK5.</title>
        <authorList>
            <person name="Mu D."/>
            <person name="Du Z."/>
        </authorList>
    </citation>
    <scope>NUCLEOTIDE SEQUENCE [LARGE SCALE GENOMIC DNA]</scope>
    <source>
        <strain evidence="3 4">XK5</strain>
    </source>
</reference>
<protein>
    <submittedName>
        <fullName evidence="3">Cysteine desulfurase-like protein</fullName>
    </submittedName>
</protein>
<evidence type="ECO:0000256" key="1">
    <source>
        <dbReference type="ARBA" id="ARBA00022898"/>
    </source>
</evidence>
<dbReference type="InterPro" id="IPR011340">
    <property type="entry name" value="Cys_dSase-rel"/>
</dbReference>
<keyword evidence="4" id="KW-1185">Reference proteome</keyword>
<feature type="domain" description="Aminotransferase class V" evidence="2">
    <location>
        <begin position="25"/>
        <end position="286"/>
    </location>
</feature>
<evidence type="ECO:0000313" key="4">
    <source>
        <dbReference type="Proteomes" id="UP000092695"/>
    </source>
</evidence>
<dbReference type="Pfam" id="PF00266">
    <property type="entry name" value="Aminotran_5"/>
    <property type="match status" value="2"/>
</dbReference>
<dbReference type="SUPFAM" id="SSF53383">
    <property type="entry name" value="PLP-dependent transferases"/>
    <property type="match status" value="1"/>
</dbReference>
<feature type="domain" description="Aminotransferase class V" evidence="2">
    <location>
        <begin position="314"/>
        <end position="413"/>
    </location>
</feature>
<dbReference type="InterPro" id="IPR015424">
    <property type="entry name" value="PyrdxlP-dep_Trfase"/>
</dbReference>
<organism evidence="3 4">
    <name type="scientific">Woeseia oceani</name>
    <dbReference type="NCBI Taxonomy" id="1548547"/>
    <lineage>
        <taxon>Bacteria</taxon>
        <taxon>Pseudomonadati</taxon>
        <taxon>Pseudomonadota</taxon>
        <taxon>Gammaproteobacteria</taxon>
        <taxon>Woeseiales</taxon>
        <taxon>Woeseiaceae</taxon>
        <taxon>Woeseia</taxon>
    </lineage>
</organism>
<dbReference type="STRING" id="1548547.BA177_02550"/>
<dbReference type="RefSeq" id="WP_068612465.1">
    <property type="nucleotide sequence ID" value="NZ_CP016268.1"/>
</dbReference>
<dbReference type="Gene3D" id="3.90.1150.10">
    <property type="entry name" value="Aspartate Aminotransferase, domain 1"/>
    <property type="match status" value="1"/>
</dbReference>
<dbReference type="EMBL" id="CP016268">
    <property type="protein sequence ID" value="ANO50246.1"/>
    <property type="molecule type" value="Genomic_DNA"/>
</dbReference>
<dbReference type="OrthoDB" id="9808002at2"/>
<dbReference type="PANTHER" id="PTHR43586:SF21">
    <property type="entry name" value="PYRIDOXAL PHOSPHATE (PLP)-DEPENDENT ASPARTATE AMINOTRANSFERASE SUPERFAMILY"/>
    <property type="match status" value="1"/>
</dbReference>
<evidence type="ECO:0000313" key="3">
    <source>
        <dbReference type="EMBL" id="ANO50246.1"/>
    </source>
</evidence>
<dbReference type="Proteomes" id="UP000092695">
    <property type="component" value="Chromosome"/>
</dbReference>
<dbReference type="InterPro" id="IPR000192">
    <property type="entry name" value="Aminotrans_V_dom"/>
</dbReference>
<dbReference type="InterPro" id="IPR015422">
    <property type="entry name" value="PyrdxlP-dep_Trfase_small"/>
</dbReference>